<dbReference type="OrthoDB" id="7949713at2"/>
<comment type="caution">
    <text evidence="3">The sequence shown here is derived from an EMBL/GenBank/DDBJ whole genome shotgun (WGS) entry which is preliminary data.</text>
</comment>
<dbReference type="RefSeq" id="WP_113981572.1">
    <property type="nucleotide sequence ID" value="NZ_QMEY01000006.1"/>
</dbReference>
<dbReference type="Proteomes" id="UP000253303">
    <property type="component" value="Unassembled WGS sequence"/>
</dbReference>
<protein>
    <submittedName>
        <fullName evidence="3">Uncharacterized protein</fullName>
    </submittedName>
</protein>
<reference evidence="3 4" key="1">
    <citation type="submission" date="2018-06" db="EMBL/GenBank/DDBJ databases">
        <title>Sphaerisporangium craniellae sp. nov., isolated from a marine sponge in the South China Sea.</title>
        <authorList>
            <person name="Li L."/>
        </authorList>
    </citation>
    <scope>NUCLEOTIDE SEQUENCE [LARGE SCALE GENOMIC DNA]</scope>
    <source>
        <strain evidence="3 4">LHW63015</strain>
    </source>
</reference>
<feature type="signal peptide" evidence="2">
    <location>
        <begin position="1"/>
        <end position="19"/>
    </location>
</feature>
<evidence type="ECO:0000256" key="2">
    <source>
        <dbReference type="SAM" id="SignalP"/>
    </source>
</evidence>
<keyword evidence="2" id="KW-0732">Signal</keyword>
<dbReference type="EMBL" id="QMEY01000006">
    <property type="protein sequence ID" value="RBQ18787.1"/>
    <property type="molecule type" value="Genomic_DNA"/>
</dbReference>
<dbReference type="AlphaFoldDB" id="A0A366LYD5"/>
<feature type="region of interest" description="Disordered" evidence="1">
    <location>
        <begin position="69"/>
        <end position="91"/>
    </location>
</feature>
<keyword evidence="4" id="KW-1185">Reference proteome</keyword>
<evidence type="ECO:0000313" key="4">
    <source>
        <dbReference type="Proteomes" id="UP000253303"/>
    </source>
</evidence>
<sequence>MRRSIRGTLVAAPFALAMAVLLGGCGGGGQEPGVAGAAGATGGAASTRPSLSPDEMGVKFAQCMRENGVDMEDPKPGQGIRLKFTQGDKAKTDKAMEACRQYNPQANATGAPDPEAEKRGRAFAACMRENGVEAFPDPKPGQRGIMITGEVAKDPDLEAAQKACQDIMPGPGGGSGTGGR</sequence>
<proteinExistence type="predicted"/>
<name>A0A366LYD5_9ACTN</name>
<feature type="chain" id="PRO_5039450386" evidence="2">
    <location>
        <begin position="20"/>
        <end position="180"/>
    </location>
</feature>
<organism evidence="3 4">
    <name type="scientific">Spongiactinospora rosea</name>
    <dbReference type="NCBI Taxonomy" id="2248750"/>
    <lineage>
        <taxon>Bacteria</taxon>
        <taxon>Bacillati</taxon>
        <taxon>Actinomycetota</taxon>
        <taxon>Actinomycetes</taxon>
        <taxon>Streptosporangiales</taxon>
        <taxon>Streptosporangiaceae</taxon>
        <taxon>Spongiactinospora</taxon>
    </lineage>
</organism>
<accession>A0A366LYD5</accession>
<evidence type="ECO:0000313" key="3">
    <source>
        <dbReference type="EMBL" id="RBQ18787.1"/>
    </source>
</evidence>
<evidence type="ECO:0000256" key="1">
    <source>
        <dbReference type="SAM" id="MobiDB-lite"/>
    </source>
</evidence>
<gene>
    <name evidence="3" type="ORF">DP939_16335</name>
</gene>
<dbReference type="PROSITE" id="PS51257">
    <property type="entry name" value="PROKAR_LIPOPROTEIN"/>
    <property type="match status" value="1"/>
</dbReference>